<evidence type="ECO:0000259" key="10">
    <source>
        <dbReference type="PROSITE" id="PS51007"/>
    </source>
</evidence>
<comment type="similarity">
    <text evidence="2">Belongs to the bacterial PQQ dehydrogenase family.</text>
</comment>
<dbReference type="GO" id="GO:0020037">
    <property type="term" value="F:heme binding"/>
    <property type="evidence" value="ECO:0007669"/>
    <property type="project" value="InterPro"/>
</dbReference>
<sequence>MHTKKNPTKLTTTFAALLCLTLLVSCGKDNSTIKHTTWTHYGGSPDQSKYFDGSEITKENVNQLEVAWSYPAEGGFNNFSPIVADTTMYVVGKNNSLIALNVLTGEEIWIHANLRGLTRKGINYWESNDKKDKRLIFTLNNSLQAIDAVSGKSILTFGEGGYTDLREGLDREPSSIRRVQAMMPGVICGDILILGSAPGEGYYSAPGYVRAYSVITGKLEWTFHTIPHPGEFGYDTWPKDAYKYAGGVNVWSEMSADIERNIVYLSLGSPTYDYYGADRIGSNLFGNSLVALDVTTGKRLWHYQTVHHDLWDYDLSPAPQLLTINKDGKKIDAVASATKHGYVFVFDRVTGEPVFPIEEKPFPASDMPDEKAWPTQPIPTIPSFMRHEVTKENINPYFSDSLKQVWHARIDAAKTGLFVPPSDKYETIILPGPLGGANYGNTGSNPEKGLMFVMSQEHPSIYKLSKVEPPKINLSEDEAKKAKTLYDNSCKTCHGPNMEGGVGPTLKNVTQHIFYDEFKAIVLNGRGQMPGFVHVDEASLASLYRFMGGNPRSMNFRRGGDTDEEVMPEGPVVASGGVKMREDEKRAAPMLDYPEDVEHPESRYTTDYGLEWTSLMSPPWSYIVAYDLNDGTIKWKTPIGEDYEFVNGDKTKGAIVGVQRKSMVVTSTGIVFVTAKGGKLYALDQDTGYVLWETTLSNESVAVPAMYAINGKQYLVINATGTFSRDSFDHSKEPGALPKGYVVYALPDKK</sequence>
<dbReference type="EMBL" id="PJEO01000009">
    <property type="protein sequence ID" value="PKQ46692.1"/>
    <property type="molecule type" value="Genomic_DNA"/>
</dbReference>
<gene>
    <name evidence="11" type="ORF">CSW08_01450</name>
</gene>
<protein>
    <submittedName>
        <fullName evidence="11">Quinoprotein glucose dehydrogenase</fullName>
    </submittedName>
</protein>
<dbReference type="GO" id="GO:0016491">
    <property type="term" value="F:oxidoreductase activity"/>
    <property type="evidence" value="ECO:0007669"/>
    <property type="project" value="UniProtKB-KW"/>
</dbReference>
<dbReference type="InterPro" id="IPR009056">
    <property type="entry name" value="Cyt_c-like_dom"/>
</dbReference>
<feature type="signal peptide" evidence="9">
    <location>
        <begin position="1"/>
        <end position="27"/>
    </location>
</feature>
<evidence type="ECO:0000256" key="7">
    <source>
        <dbReference type="ARBA" id="ARBA00023004"/>
    </source>
</evidence>
<evidence type="ECO:0000256" key="4">
    <source>
        <dbReference type="ARBA" id="ARBA00022723"/>
    </source>
</evidence>
<keyword evidence="7 8" id="KW-0408">Iron</keyword>
<dbReference type="RefSeq" id="WP_106658133.1">
    <property type="nucleotide sequence ID" value="NZ_PJEO01000009.1"/>
</dbReference>
<keyword evidence="3 8" id="KW-0349">Heme</keyword>
<dbReference type="Proteomes" id="UP000233435">
    <property type="component" value="Unassembled WGS sequence"/>
</dbReference>
<name>A0A2N3HP38_9FLAO</name>
<dbReference type="Pfam" id="PF01011">
    <property type="entry name" value="PQQ"/>
    <property type="match status" value="2"/>
</dbReference>
<evidence type="ECO:0000313" key="11">
    <source>
        <dbReference type="EMBL" id="PKQ46692.1"/>
    </source>
</evidence>
<dbReference type="SMART" id="SM00564">
    <property type="entry name" value="PQQ"/>
    <property type="match status" value="5"/>
</dbReference>
<feature type="domain" description="Cytochrome c" evidence="10">
    <location>
        <begin position="477"/>
        <end position="577"/>
    </location>
</feature>
<dbReference type="OrthoDB" id="9794322at2"/>
<dbReference type="InterPro" id="IPR002372">
    <property type="entry name" value="PQQ_rpt_dom"/>
</dbReference>
<keyword evidence="12" id="KW-1185">Reference proteome</keyword>
<dbReference type="PANTHER" id="PTHR32303">
    <property type="entry name" value="QUINOPROTEIN ALCOHOL DEHYDROGENASE (CYTOCHROME C)"/>
    <property type="match status" value="1"/>
</dbReference>
<evidence type="ECO:0000256" key="2">
    <source>
        <dbReference type="ARBA" id="ARBA00008156"/>
    </source>
</evidence>
<keyword evidence="4 8" id="KW-0479">Metal-binding</keyword>
<evidence type="ECO:0000256" key="3">
    <source>
        <dbReference type="ARBA" id="ARBA00022617"/>
    </source>
</evidence>
<dbReference type="Gene3D" id="2.140.10.10">
    <property type="entry name" value="Quinoprotein alcohol dehydrogenase-like superfamily"/>
    <property type="match status" value="2"/>
</dbReference>
<dbReference type="InterPro" id="IPR036909">
    <property type="entry name" value="Cyt_c-like_dom_sf"/>
</dbReference>
<feature type="chain" id="PRO_5014975581" evidence="9">
    <location>
        <begin position="28"/>
        <end position="750"/>
    </location>
</feature>
<dbReference type="PROSITE" id="PS51007">
    <property type="entry name" value="CYTC"/>
    <property type="match status" value="1"/>
</dbReference>
<proteinExistence type="inferred from homology"/>
<evidence type="ECO:0000256" key="1">
    <source>
        <dbReference type="ARBA" id="ARBA00001931"/>
    </source>
</evidence>
<comment type="caution">
    <text evidence="11">The sequence shown here is derived from an EMBL/GenBank/DDBJ whole genome shotgun (WGS) entry which is preliminary data.</text>
</comment>
<dbReference type="GO" id="GO:0046872">
    <property type="term" value="F:metal ion binding"/>
    <property type="evidence" value="ECO:0007669"/>
    <property type="project" value="UniProtKB-KW"/>
</dbReference>
<dbReference type="SUPFAM" id="SSF50998">
    <property type="entry name" value="Quinoprotein alcohol dehydrogenase-like"/>
    <property type="match status" value="1"/>
</dbReference>
<dbReference type="Gene3D" id="1.10.760.10">
    <property type="entry name" value="Cytochrome c-like domain"/>
    <property type="match status" value="1"/>
</dbReference>
<evidence type="ECO:0000313" key="12">
    <source>
        <dbReference type="Proteomes" id="UP000233435"/>
    </source>
</evidence>
<keyword evidence="6" id="KW-0560">Oxidoreductase</keyword>
<dbReference type="PANTHER" id="PTHR32303:SF4">
    <property type="entry name" value="QUINOPROTEIN GLUCOSE DEHYDROGENASE"/>
    <property type="match status" value="1"/>
</dbReference>
<evidence type="ECO:0000256" key="9">
    <source>
        <dbReference type="SAM" id="SignalP"/>
    </source>
</evidence>
<evidence type="ECO:0000256" key="5">
    <source>
        <dbReference type="ARBA" id="ARBA00022729"/>
    </source>
</evidence>
<comment type="cofactor">
    <cofactor evidence="1">
        <name>pyrroloquinoline quinone</name>
        <dbReference type="ChEBI" id="CHEBI:58442"/>
    </cofactor>
</comment>
<dbReference type="SUPFAM" id="SSF46626">
    <property type="entry name" value="Cytochrome c"/>
    <property type="match status" value="1"/>
</dbReference>
<reference evidence="11 12" key="1">
    <citation type="submission" date="2017-12" db="EMBL/GenBank/DDBJ databases">
        <title>Confluentibacter flavum sp. nov., isolated from the saline lake.</title>
        <authorList>
            <person name="Yu L."/>
        </authorList>
    </citation>
    <scope>NUCLEOTIDE SEQUENCE [LARGE SCALE GENOMIC DNA]</scope>
    <source>
        <strain evidence="11 12">3B</strain>
    </source>
</reference>
<dbReference type="PROSITE" id="PS51257">
    <property type="entry name" value="PROKAR_LIPOPROTEIN"/>
    <property type="match status" value="1"/>
</dbReference>
<dbReference type="GO" id="GO:0009055">
    <property type="term" value="F:electron transfer activity"/>
    <property type="evidence" value="ECO:0007669"/>
    <property type="project" value="InterPro"/>
</dbReference>
<evidence type="ECO:0000256" key="8">
    <source>
        <dbReference type="PROSITE-ProRule" id="PRU00433"/>
    </source>
</evidence>
<evidence type="ECO:0000256" key="6">
    <source>
        <dbReference type="ARBA" id="ARBA00023002"/>
    </source>
</evidence>
<dbReference type="InterPro" id="IPR011047">
    <property type="entry name" value="Quinoprotein_ADH-like_sf"/>
</dbReference>
<dbReference type="InterPro" id="IPR018391">
    <property type="entry name" value="PQQ_b-propeller_rpt"/>
</dbReference>
<organism evidence="11 12">
    <name type="scientific">Confluentibacter flavum</name>
    <dbReference type="NCBI Taxonomy" id="1909700"/>
    <lineage>
        <taxon>Bacteria</taxon>
        <taxon>Pseudomonadati</taxon>
        <taxon>Bacteroidota</taxon>
        <taxon>Flavobacteriia</taxon>
        <taxon>Flavobacteriales</taxon>
        <taxon>Flavobacteriaceae</taxon>
        <taxon>Confluentibacter</taxon>
    </lineage>
</organism>
<accession>A0A2N3HP38</accession>
<dbReference type="AlphaFoldDB" id="A0A2N3HP38"/>
<keyword evidence="5 9" id="KW-0732">Signal</keyword>